<gene>
    <name evidence="2" type="ORF">SAMN05216170_0453</name>
</gene>
<keyword evidence="1" id="KW-0472">Membrane</keyword>
<protein>
    <submittedName>
        <fullName evidence="2">Uncharacterized protein</fullName>
    </submittedName>
</protein>
<feature type="transmembrane region" description="Helical" evidence="1">
    <location>
        <begin position="370"/>
        <end position="387"/>
    </location>
</feature>
<dbReference type="OrthoDB" id="100802at2157"/>
<organism evidence="2 3">
    <name type="scientific">Thermococcus thioreducens</name>
    <dbReference type="NCBI Taxonomy" id="277988"/>
    <lineage>
        <taxon>Archaea</taxon>
        <taxon>Methanobacteriati</taxon>
        <taxon>Methanobacteriota</taxon>
        <taxon>Thermococci</taxon>
        <taxon>Thermococcales</taxon>
        <taxon>Thermococcaceae</taxon>
        <taxon>Thermococcus</taxon>
    </lineage>
</organism>
<keyword evidence="1" id="KW-0812">Transmembrane</keyword>
<sequence length="392" mass="44397">MRSVPLLMVVLLVTPLTAAWNTTIEIPERPYQVIDDLTINVTSQCPQWVFLVFQGPEESRVSSFFANGSQVLQLYNLSPPLHSLLWKNVSVLVTSQCPLNISITPIYYPDVCGEEYYISRWRYRIVKMPLRKIGNNSYELNSPLRMEAVYFSTERPYINGTKVSKLPLKARITLNGKSIIVEPRPIGDSYWWYHLKTPESGNLRVTLGGEAAKHVSASYVLALLPQEEEGFWIPSNENGYHPPHCGPLGYLKLSGEALWTGENFTLFEYMTDRGEEGEIYVENGFVCTKLNIKGGKTCSGPLLPGPVRFEVFFSNGVLEIREWDRTLLTLELEREGLSPILFLGLPDGNLYGMEIYGKKPVPWKEERRDWASVAGIIIIAVTVFVIIKASKR</sequence>
<proteinExistence type="predicted"/>
<accession>A0A1I0MDG7</accession>
<dbReference type="AlphaFoldDB" id="A0A1I0MDG7"/>
<dbReference type="GeneID" id="33334254"/>
<evidence type="ECO:0000313" key="2">
    <source>
        <dbReference type="EMBL" id="SEV86004.1"/>
    </source>
</evidence>
<evidence type="ECO:0000256" key="1">
    <source>
        <dbReference type="SAM" id="Phobius"/>
    </source>
</evidence>
<dbReference type="Proteomes" id="UP000182125">
    <property type="component" value="Unassembled WGS sequence"/>
</dbReference>
<dbReference type="RefSeq" id="WP_143597770.1">
    <property type="nucleotide sequence ID" value="NZ_CP015105.1"/>
</dbReference>
<keyword evidence="1" id="KW-1133">Transmembrane helix</keyword>
<name>A0A1I0MDG7_9EURY</name>
<evidence type="ECO:0000313" key="3">
    <source>
        <dbReference type="Proteomes" id="UP000182125"/>
    </source>
</evidence>
<reference evidence="2 3" key="1">
    <citation type="submission" date="2016-10" db="EMBL/GenBank/DDBJ databases">
        <authorList>
            <person name="de Groot N.N."/>
        </authorList>
    </citation>
    <scope>NUCLEOTIDE SEQUENCE [LARGE SCALE GENOMIC DNA]</scope>
    <source>
        <strain evidence="2 3">OGL-20</strain>
    </source>
</reference>
<dbReference type="EMBL" id="FOIW01000001">
    <property type="protein sequence ID" value="SEV86004.1"/>
    <property type="molecule type" value="Genomic_DNA"/>
</dbReference>